<comment type="caution">
    <text evidence="1">The sequence shown here is derived from an EMBL/GenBank/DDBJ whole genome shotgun (WGS) entry which is preliminary data.</text>
</comment>
<dbReference type="Proteomes" id="UP001060085">
    <property type="component" value="Linkage Group LG02"/>
</dbReference>
<protein>
    <submittedName>
        <fullName evidence="1">Uncharacterized protein</fullName>
    </submittedName>
</protein>
<sequence length="175" mass="20177">MFSTICYMFIRNSSILGALLMAWTISDSGEWIHLKRGVVLWRVWPNRSTYNTASCSAEGFETKVGPRADLSGCYGNRALVWYLTGIDYEKLELSSDDLVMLWDPDFIRGARLLHYILTQGGQRYSKPLKLGVEFLVRVSPKGHVVVLLFWNLSFSVERHADTLFSLFIIYILFFY</sequence>
<dbReference type="EMBL" id="CM044702">
    <property type="protein sequence ID" value="KAI5677923.1"/>
    <property type="molecule type" value="Genomic_DNA"/>
</dbReference>
<gene>
    <name evidence="1" type="ORF">M9H77_08873</name>
</gene>
<keyword evidence="2" id="KW-1185">Reference proteome</keyword>
<evidence type="ECO:0000313" key="1">
    <source>
        <dbReference type="EMBL" id="KAI5677923.1"/>
    </source>
</evidence>
<evidence type="ECO:0000313" key="2">
    <source>
        <dbReference type="Proteomes" id="UP001060085"/>
    </source>
</evidence>
<reference evidence="2" key="1">
    <citation type="journal article" date="2023" name="Nat. Plants">
        <title>Single-cell RNA sequencing provides a high-resolution roadmap for understanding the multicellular compartmentation of specialized metabolism.</title>
        <authorList>
            <person name="Sun S."/>
            <person name="Shen X."/>
            <person name="Li Y."/>
            <person name="Li Y."/>
            <person name="Wang S."/>
            <person name="Li R."/>
            <person name="Zhang H."/>
            <person name="Shen G."/>
            <person name="Guo B."/>
            <person name="Wei J."/>
            <person name="Xu J."/>
            <person name="St-Pierre B."/>
            <person name="Chen S."/>
            <person name="Sun C."/>
        </authorList>
    </citation>
    <scope>NUCLEOTIDE SEQUENCE [LARGE SCALE GENOMIC DNA]</scope>
</reference>
<name>A0ACC0BZF6_CATRO</name>
<accession>A0ACC0BZF6</accession>
<organism evidence="1 2">
    <name type="scientific">Catharanthus roseus</name>
    <name type="common">Madagascar periwinkle</name>
    <name type="synonym">Vinca rosea</name>
    <dbReference type="NCBI Taxonomy" id="4058"/>
    <lineage>
        <taxon>Eukaryota</taxon>
        <taxon>Viridiplantae</taxon>
        <taxon>Streptophyta</taxon>
        <taxon>Embryophyta</taxon>
        <taxon>Tracheophyta</taxon>
        <taxon>Spermatophyta</taxon>
        <taxon>Magnoliopsida</taxon>
        <taxon>eudicotyledons</taxon>
        <taxon>Gunneridae</taxon>
        <taxon>Pentapetalae</taxon>
        <taxon>asterids</taxon>
        <taxon>lamiids</taxon>
        <taxon>Gentianales</taxon>
        <taxon>Apocynaceae</taxon>
        <taxon>Rauvolfioideae</taxon>
        <taxon>Vinceae</taxon>
        <taxon>Catharanthinae</taxon>
        <taxon>Catharanthus</taxon>
    </lineage>
</organism>
<proteinExistence type="predicted"/>